<proteinExistence type="predicted"/>
<dbReference type="InterPro" id="IPR041522">
    <property type="entry name" value="CdaR_GGDEF"/>
</dbReference>
<organism evidence="4 5">
    <name type="scientific">Leucobacter soli</name>
    <dbReference type="NCBI Taxonomy" id="2812850"/>
    <lineage>
        <taxon>Bacteria</taxon>
        <taxon>Bacillati</taxon>
        <taxon>Actinomycetota</taxon>
        <taxon>Actinomycetes</taxon>
        <taxon>Micrococcales</taxon>
        <taxon>Microbacteriaceae</taxon>
        <taxon>Leucobacter</taxon>
    </lineage>
</organism>
<dbReference type="Proteomes" id="UP000693892">
    <property type="component" value="Unassembled WGS sequence"/>
</dbReference>
<keyword evidence="5" id="KW-1185">Reference proteome</keyword>
<dbReference type="InterPro" id="IPR051448">
    <property type="entry name" value="CdaR-like_regulators"/>
</dbReference>
<name>A0A916JZB1_9MICO</name>
<dbReference type="EMBL" id="CAJVAP010000010">
    <property type="protein sequence ID" value="CAG7608792.1"/>
    <property type="molecule type" value="Genomic_DNA"/>
</dbReference>
<dbReference type="Pfam" id="PF13556">
    <property type="entry name" value="HTH_30"/>
    <property type="match status" value="1"/>
</dbReference>
<reference evidence="4" key="1">
    <citation type="submission" date="2021-06" db="EMBL/GenBank/DDBJ databases">
        <authorList>
            <person name="Criscuolo A."/>
        </authorList>
    </citation>
    <scope>NUCLEOTIDE SEQUENCE</scope>
    <source>
        <strain evidence="4">CIP111803</strain>
    </source>
</reference>
<dbReference type="InterPro" id="IPR012914">
    <property type="entry name" value="PucR_dom"/>
</dbReference>
<dbReference type="Pfam" id="PF07905">
    <property type="entry name" value="PucR"/>
    <property type="match status" value="1"/>
</dbReference>
<sequence length="504" mass="55395">MWERAGNGYATLRMLLADERLNLESVQTPEYLLDRLVRWVTVTEMVDPSPYLLGDELILTLGSAWPDPDSPDIEQFVRRLASAGVAAVGIGLGFTHERVPQRMIDAASAQGLPLIAVPLTTRFRSIGEYVVEYVLGDKYAAVQDTLRAHSELTEALTSRLGVEGLISQLRRLIEVPVAVIDYWGGIIANQPASTIWETEAVIEHRGSVRHGDVMGGASVYPVEIDDKRVAFLCTHGIGKAPELMRFAVSLVALELSRRQALQHGRRELIGQVLGDYVQGDLADHEAHRRLSRAGVDFHHQNRVILARVNCSPRLLEDVPWNSDDFLPLQSAEYTVALVDDVIAIISSETVDADDLAQAATRHLARLGETRIGIGGPYQGVAGLRLSWLEAQGAMGSGPSTDSGTSMHLPRLMLASLKVPLQSIGDQILKVLIDYDAENDAQLVSTLKVYLESNCQATVAAQRLFVHRNTLRYRLRLIGKLTGADLDDFEVLVNFYLAVLALEMG</sequence>
<evidence type="ECO:0000259" key="3">
    <source>
        <dbReference type="Pfam" id="PF17853"/>
    </source>
</evidence>
<feature type="domain" description="CdaR GGDEF-like" evidence="3">
    <location>
        <begin position="279"/>
        <end position="393"/>
    </location>
</feature>
<evidence type="ECO:0000259" key="1">
    <source>
        <dbReference type="Pfam" id="PF07905"/>
    </source>
</evidence>
<dbReference type="AlphaFoldDB" id="A0A916JZB1"/>
<evidence type="ECO:0000313" key="5">
    <source>
        <dbReference type="Proteomes" id="UP000693892"/>
    </source>
</evidence>
<dbReference type="PANTHER" id="PTHR33744">
    <property type="entry name" value="CARBOHYDRATE DIACID REGULATOR"/>
    <property type="match status" value="1"/>
</dbReference>
<accession>A0A916JZB1</accession>
<evidence type="ECO:0000259" key="2">
    <source>
        <dbReference type="Pfam" id="PF13556"/>
    </source>
</evidence>
<gene>
    <name evidence="4" type="primary">pucR</name>
    <name evidence="4" type="ORF">LEUCIP111803_01154</name>
</gene>
<comment type="caution">
    <text evidence="4">The sequence shown here is derived from an EMBL/GenBank/DDBJ whole genome shotgun (WGS) entry which is preliminary data.</text>
</comment>
<dbReference type="RefSeq" id="WP_218114765.1">
    <property type="nucleotide sequence ID" value="NZ_CAJVAP010000010.1"/>
</dbReference>
<feature type="domain" description="PucR C-terminal helix-turn-helix" evidence="2">
    <location>
        <begin position="442"/>
        <end position="500"/>
    </location>
</feature>
<protein>
    <submittedName>
        <fullName evidence="4">Purine catabolism regulatory protein</fullName>
    </submittedName>
</protein>
<dbReference type="InterPro" id="IPR025736">
    <property type="entry name" value="PucR_C-HTH_dom"/>
</dbReference>
<evidence type="ECO:0000313" key="4">
    <source>
        <dbReference type="EMBL" id="CAG7608792.1"/>
    </source>
</evidence>
<dbReference type="Pfam" id="PF17853">
    <property type="entry name" value="GGDEF_2"/>
    <property type="match status" value="1"/>
</dbReference>
<feature type="domain" description="Purine catabolism PurC-like" evidence="1">
    <location>
        <begin position="25"/>
        <end position="133"/>
    </location>
</feature>